<dbReference type="InterPro" id="IPR000073">
    <property type="entry name" value="AB_hydrolase_1"/>
</dbReference>
<dbReference type="InterPro" id="IPR029058">
    <property type="entry name" value="AB_hydrolase_fold"/>
</dbReference>
<evidence type="ECO:0000259" key="1">
    <source>
        <dbReference type="Pfam" id="PF00561"/>
    </source>
</evidence>
<dbReference type="InterPro" id="IPR050266">
    <property type="entry name" value="AB_hydrolase_sf"/>
</dbReference>
<proteinExistence type="predicted"/>
<dbReference type="RefSeq" id="WP_161124856.1">
    <property type="nucleotide sequence ID" value="NZ_VYSB01000006.1"/>
</dbReference>
<dbReference type="PANTHER" id="PTHR43798:SF33">
    <property type="entry name" value="HYDROLASE, PUTATIVE (AFU_ORTHOLOGUE AFUA_2G14860)-RELATED"/>
    <property type="match status" value="1"/>
</dbReference>
<dbReference type="Pfam" id="PF00561">
    <property type="entry name" value="Abhydrolase_1"/>
    <property type="match status" value="1"/>
</dbReference>
<gene>
    <name evidence="2" type="ORF">F5985_07060</name>
</gene>
<evidence type="ECO:0000313" key="2">
    <source>
        <dbReference type="EMBL" id="MYZ51897.1"/>
    </source>
</evidence>
<dbReference type="GO" id="GO:0047372">
    <property type="term" value="F:monoacylglycerol lipase activity"/>
    <property type="evidence" value="ECO:0007669"/>
    <property type="project" value="TreeGrafter"/>
</dbReference>
<dbReference type="Proteomes" id="UP000481947">
    <property type="component" value="Unassembled WGS sequence"/>
</dbReference>
<name>A0A7C9MUH8_9BURK</name>
<protein>
    <submittedName>
        <fullName evidence="2">Alpha/beta hydrolase</fullName>
    </submittedName>
</protein>
<dbReference type="PANTHER" id="PTHR43798">
    <property type="entry name" value="MONOACYLGLYCEROL LIPASE"/>
    <property type="match status" value="1"/>
</dbReference>
<dbReference type="GO" id="GO:0046464">
    <property type="term" value="P:acylglycerol catabolic process"/>
    <property type="evidence" value="ECO:0007669"/>
    <property type="project" value="TreeGrafter"/>
</dbReference>
<comment type="caution">
    <text evidence="2">The sequence shown here is derived from an EMBL/GenBank/DDBJ whole genome shotgun (WGS) entry which is preliminary data.</text>
</comment>
<reference evidence="2 3" key="1">
    <citation type="submission" date="2019-09" db="EMBL/GenBank/DDBJ databases">
        <title>Identification of Malikia spinosa a prominent benzene-, toluene-, and ethylbenzene-degrading bacterium: enrichment, isolation and whole genome sequencing.</title>
        <authorList>
            <person name="Tancsics A."/>
            <person name="Revesz F."/>
            <person name="Kriszt B."/>
        </authorList>
    </citation>
    <scope>NUCLEOTIDE SEQUENCE [LARGE SCALE GENOMIC DNA]</scope>
    <source>
        <strain evidence="2 3">AB6</strain>
    </source>
</reference>
<dbReference type="AlphaFoldDB" id="A0A7C9MUH8"/>
<dbReference type="GO" id="GO:0016020">
    <property type="term" value="C:membrane"/>
    <property type="evidence" value="ECO:0007669"/>
    <property type="project" value="TreeGrafter"/>
</dbReference>
<sequence length="322" mass="35768">MHSSSRYVRCAGYEIHVTEWGAADAPVVMAWHGLARTGRDMDALAQQLAPRYRVICPDTLGRGLSQWSRAPHSDYCLASYARLAADLFDQLGIERAHWIGTSMGGAIGTVCASGLFEPRLKGRITSLLLNDNAPQLADAALERIKAYAGQPPAFDTMLELEAFFRRVYQPYGWLSDAQWRQLTETSTRRLPDGRVTPHYDPAMVQQFTHHQQDYLIWPHYDALDIPVLCLRGADSDLVEPAVIEAMRQRGPGARGLLQVVEIPGCGHAPALNVPAQWELVEGFLRRCEALVAAFPESKPDQEIFPGLAASYSLIIKHLAPFH</sequence>
<dbReference type="EMBL" id="VYSB01000006">
    <property type="protein sequence ID" value="MYZ51897.1"/>
    <property type="molecule type" value="Genomic_DNA"/>
</dbReference>
<dbReference type="Gene3D" id="3.40.50.1820">
    <property type="entry name" value="alpha/beta hydrolase"/>
    <property type="match status" value="1"/>
</dbReference>
<dbReference type="SUPFAM" id="SSF53474">
    <property type="entry name" value="alpha/beta-Hydrolases"/>
    <property type="match status" value="1"/>
</dbReference>
<evidence type="ECO:0000313" key="3">
    <source>
        <dbReference type="Proteomes" id="UP000481947"/>
    </source>
</evidence>
<keyword evidence="2" id="KW-0378">Hydrolase</keyword>
<feature type="domain" description="AB hydrolase-1" evidence="1">
    <location>
        <begin position="26"/>
        <end position="269"/>
    </location>
</feature>
<organism evidence="2 3">
    <name type="scientific">Malikia spinosa</name>
    <dbReference type="NCBI Taxonomy" id="86180"/>
    <lineage>
        <taxon>Bacteria</taxon>
        <taxon>Pseudomonadati</taxon>
        <taxon>Pseudomonadota</taxon>
        <taxon>Betaproteobacteria</taxon>
        <taxon>Burkholderiales</taxon>
        <taxon>Comamonadaceae</taxon>
        <taxon>Malikia</taxon>
    </lineage>
</organism>
<accession>A0A7C9MUH8</accession>